<name>A0ABV0UMS0_9TELE</name>
<dbReference type="InterPro" id="IPR018506">
    <property type="entry name" value="Cyt_B5_heme-BS"/>
</dbReference>
<evidence type="ECO:0000256" key="5">
    <source>
        <dbReference type="SAM" id="MobiDB-lite"/>
    </source>
</evidence>
<keyword evidence="2 4" id="KW-0479">Metal-binding</keyword>
<evidence type="ECO:0000313" key="8">
    <source>
        <dbReference type="Proteomes" id="UP001482620"/>
    </source>
</evidence>
<evidence type="ECO:0000259" key="6">
    <source>
        <dbReference type="PROSITE" id="PS50255"/>
    </source>
</evidence>
<keyword evidence="1 4" id="KW-0349">Heme</keyword>
<dbReference type="Proteomes" id="UP001482620">
    <property type="component" value="Unassembled WGS sequence"/>
</dbReference>
<feature type="region of interest" description="Disordered" evidence="5">
    <location>
        <begin position="59"/>
        <end position="81"/>
    </location>
</feature>
<gene>
    <name evidence="7" type="primary">CYB5R4</name>
    <name evidence="7" type="ORF">ILYODFUR_032680</name>
</gene>
<dbReference type="PROSITE" id="PS50255">
    <property type="entry name" value="CYTOCHROME_B5_2"/>
    <property type="match status" value="1"/>
</dbReference>
<keyword evidence="8" id="KW-1185">Reference proteome</keyword>
<dbReference type="Pfam" id="PF00173">
    <property type="entry name" value="Cyt-b5"/>
    <property type="match status" value="1"/>
</dbReference>
<dbReference type="PRINTS" id="PR00363">
    <property type="entry name" value="CYTOCHROMEB5"/>
</dbReference>
<sequence>MAKANQSDSEEDEEDYTDTAPCGGRNGPSFTSYFSSLLSGFLRNWSCIRRVHNMLNIPSQSFPAPSSQQRVSPSGQSGRNKVALKPGHSLMDWIRFAKSGKDLTGLRGRLIEVTQDELQKHNKRDDCWTCIRGMVYNVTPYMDYHPGGEEELMKAAGIDGTDLFDQVHRWVNYESMLKECLVGRMATKAATPGKGKKHKFVFLLILGLYIDFHFFSNCTYP</sequence>
<evidence type="ECO:0000256" key="2">
    <source>
        <dbReference type="ARBA" id="ARBA00022723"/>
    </source>
</evidence>
<feature type="region of interest" description="Disordered" evidence="5">
    <location>
        <begin position="1"/>
        <end position="24"/>
    </location>
</feature>
<dbReference type="InterPro" id="IPR036400">
    <property type="entry name" value="Cyt_B5-like_heme/steroid_sf"/>
</dbReference>
<feature type="domain" description="Cytochrome b5 heme-binding" evidence="6">
    <location>
        <begin position="110"/>
        <end position="186"/>
    </location>
</feature>
<reference evidence="7 8" key="1">
    <citation type="submission" date="2021-06" db="EMBL/GenBank/DDBJ databases">
        <authorList>
            <person name="Palmer J.M."/>
        </authorList>
    </citation>
    <scope>NUCLEOTIDE SEQUENCE [LARGE SCALE GENOMIC DNA]</scope>
    <source>
        <strain evidence="8">if_2019</strain>
        <tissue evidence="7">Muscle</tissue>
    </source>
</reference>
<protein>
    <submittedName>
        <fullName evidence="7">Cytochrome b5 reductase 4</fullName>
    </submittedName>
</protein>
<dbReference type="PANTHER" id="PTHR46237">
    <property type="entry name" value="CYTOCHROME B5 REDUCTASE 4 FAMILY MEMBER"/>
    <property type="match status" value="1"/>
</dbReference>
<comment type="similarity">
    <text evidence="4">Belongs to the cytochrome b5 family.</text>
</comment>
<evidence type="ECO:0000256" key="1">
    <source>
        <dbReference type="ARBA" id="ARBA00022617"/>
    </source>
</evidence>
<dbReference type="PANTHER" id="PTHR46237:SF1">
    <property type="entry name" value="CYTOCHROME B5 REDUCTASE 4"/>
    <property type="match status" value="1"/>
</dbReference>
<evidence type="ECO:0000256" key="4">
    <source>
        <dbReference type="RuleBase" id="RU362121"/>
    </source>
</evidence>
<comment type="caution">
    <text evidence="7">The sequence shown here is derived from an EMBL/GenBank/DDBJ whole genome shotgun (WGS) entry which is preliminary data.</text>
</comment>
<evidence type="ECO:0000313" key="7">
    <source>
        <dbReference type="EMBL" id="MEQ2245892.1"/>
    </source>
</evidence>
<feature type="compositionally biased region" description="Acidic residues" evidence="5">
    <location>
        <begin position="8"/>
        <end position="17"/>
    </location>
</feature>
<accession>A0ABV0UMS0</accession>
<dbReference type="InterPro" id="IPR001199">
    <property type="entry name" value="Cyt_B5-like_heme/steroid-bd"/>
</dbReference>
<keyword evidence="3 4" id="KW-0408">Iron</keyword>
<dbReference type="PROSITE" id="PS00191">
    <property type="entry name" value="CYTOCHROME_B5_1"/>
    <property type="match status" value="1"/>
</dbReference>
<proteinExistence type="inferred from homology"/>
<dbReference type="SUPFAM" id="SSF55856">
    <property type="entry name" value="Cytochrome b5-like heme/steroid binding domain"/>
    <property type="match status" value="1"/>
</dbReference>
<dbReference type="Gene3D" id="3.10.120.10">
    <property type="entry name" value="Cytochrome b5-like heme/steroid binding domain"/>
    <property type="match status" value="1"/>
</dbReference>
<evidence type="ECO:0000256" key="3">
    <source>
        <dbReference type="ARBA" id="ARBA00023004"/>
    </source>
</evidence>
<feature type="compositionally biased region" description="Low complexity" evidence="5">
    <location>
        <begin position="59"/>
        <end position="69"/>
    </location>
</feature>
<dbReference type="EMBL" id="JAHRIQ010074881">
    <property type="protein sequence ID" value="MEQ2245892.1"/>
    <property type="molecule type" value="Genomic_DNA"/>
</dbReference>
<dbReference type="InterPro" id="IPR051872">
    <property type="entry name" value="Cytochrome_b5/Flavoprotein_Rdt"/>
</dbReference>
<feature type="compositionally biased region" description="Polar residues" evidence="5">
    <location>
        <begin position="70"/>
        <end position="79"/>
    </location>
</feature>
<organism evidence="7 8">
    <name type="scientific">Ilyodon furcidens</name>
    <name type="common">goldbreast splitfin</name>
    <dbReference type="NCBI Taxonomy" id="33524"/>
    <lineage>
        <taxon>Eukaryota</taxon>
        <taxon>Metazoa</taxon>
        <taxon>Chordata</taxon>
        <taxon>Craniata</taxon>
        <taxon>Vertebrata</taxon>
        <taxon>Euteleostomi</taxon>
        <taxon>Actinopterygii</taxon>
        <taxon>Neopterygii</taxon>
        <taxon>Teleostei</taxon>
        <taxon>Neoteleostei</taxon>
        <taxon>Acanthomorphata</taxon>
        <taxon>Ovalentaria</taxon>
        <taxon>Atherinomorphae</taxon>
        <taxon>Cyprinodontiformes</taxon>
        <taxon>Goodeidae</taxon>
        <taxon>Ilyodon</taxon>
    </lineage>
</organism>
<dbReference type="SMART" id="SM01117">
    <property type="entry name" value="Cyt-b5"/>
    <property type="match status" value="1"/>
</dbReference>